<dbReference type="InterPro" id="IPR016047">
    <property type="entry name" value="M23ase_b-sheet_dom"/>
</dbReference>
<accession>A0A9D2P3U4</accession>
<evidence type="ECO:0000313" key="5">
    <source>
        <dbReference type="Proteomes" id="UP000823895"/>
    </source>
</evidence>
<feature type="domain" description="LytM N-terminal" evidence="3">
    <location>
        <begin position="44"/>
        <end position="127"/>
    </location>
</feature>
<dbReference type="InterPro" id="IPR011055">
    <property type="entry name" value="Dup_hybrid_motif"/>
</dbReference>
<dbReference type="PANTHER" id="PTHR21666">
    <property type="entry name" value="PEPTIDASE-RELATED"/>
    <property type="match status" value="1"/>
</dbReference>
<dbReference type="PROSITE" id="PS51257">
    <property type="entry name" value="PROKAR_LIPOPROTEIN"/>
    <property type="match status" value="1"/>
</dbReference>
<dbReference type="Proteomes" id="UP000823895">
    <property type="component" value="Unassembled WGS sequence"/>
</dbReference>
<keyword evidence="1" id="KW-0812">Transmembrane</keyword>
<sequence>MNCSYSKRKKELFLKRILKISFLLFLLIFSCSLWIPKLRYLSEISRLDADTVESPRFRQQPVNAQTARIISDMKNPGEYLAVYWLESGFGEQNILLTPEDALTLRKRWERADGWSSYLSASQAVWDDLVYFPVALSQSSNIDVSFEDSWMFDRTYKGERGHEGTDIMPDKNERGVLPVVSMTDGVVQNKGWLELGGYRIGIQAPHGAYFYYAHLDSYADIEEGDEVKAGDLLGFMGDTGYGTAEGTKGKFPVHLHLGIYIYNREHEISVNPYPALKYVEAKKIDYTDR</sequence>
<organism evidence="4 5">
    <name type="scientific">Candidatus Mediterraneibacter gallistercoris</name>
    <dbReference type="NCBI Taxonomy" id="2838671"/>
    <lineage>
        <taxon>Bacteria</taxon>
        <taxon>Bacillati</taxon>
        <taxon>Bacillota</taxon>
        <taxon>Clostridia</taxon>
        <taxon>Lachnospirales</taxon>
        <taxon>Lachnospiraceae</taxon>
        <taxon>Mediterraneibacter</taxon>
    </lineage>
</organism>
<dbReference type="AlphaFoldDB" id="A0A9D2P3U4"/>
<dbReference type="InterPro" id="IPR050570">
    <property type="entry name" value="Cell_wall_metabolism_enzyme"/>
</dbReference>
<feature type="domain" description="M23ase beta-sheet core" evidence="2">
    <location>
        <begin position="160"/>
        <end position="262"/>
    </location>
</feature>
<dbReference type="GO" id="GO:0004222">
    <property type="term" value="F:metalloendopeptidase activity"/>
    <property type="evidence" value="ECO:0007669"/>
    <property type="project" value="TreeGrafter"/>
</dbReference>
<dbReference type="Pfam" id="PF21640">
    <property type="entry name" value="LytM_N"/>
    <property type="match status" value="1"/>
</dbReference>
<dbReference type="Gene3D" id="2.70.70.10">
    <property type="entry name" value="Glucose Permease (Domain IIA)"/>
    <property type="match status" value="1"/>
</dbReference>
<keyword evidence="1" id="KW-0472">Membrane</keyword>
<gene>
    <name evidence="4" type="ORF">H9756_04015</name>
</gene>
<reference evidence="4" key="1">
    <citation type="journal article" date="2021" name="PeerJ">
        <title>Extensive microbial diversity within the chicken gut microbiome revealed by metagenomics and culture.</title>
        <authorList>
            <person name="Gilroy R."/>
            <person name="Ravi A."/>
            <person name="Getino M."/>
            <person name="Pursley I."/>
            <person name="Horton D.L."/>
            <person name="Alikhan N.F."/>
            <person name="Baker D."/>
            <person name="Gharbi K."/>
            <person name="Hall N."/>
            <person name="Watson M."/>
            <person name="Adriaenssens E.M."/>
            <person name="Foster-Nyarko E."/>
            <person name="Jarju S."/>
            <person name="Secka A."/>
            <person name="Antonio M."/>
            <person name="Oren A."/>
            <person name="Chaudhuri R.R."/>
            <person name="La Ragione R."/>
            <person name="Hildebrand F."/>
            <person name="Pallen M.J."/>
        </authorList>
    </citation>
    <scope>NUCLEOTIDE SEQUENCE</scope>
    <source>
        <strain evidence="4">CHK165-2605</strain>
    </source>
</reference>
<keyword evidence="1" id="KW-1133">Transmembrane helix</keyword>
<reference evidence="4" key="2">
    <citation type="submission" date="2021-04" db="EMBL/GenBank/DDBJ databases">
        <authorList>
            <person name="Gilroy R."/>
        </authorList>
    </citation>
    <scope>NUCLEOTIDE SEQUENCE</scope>
    <source>
        <strain evidence="4">CHK165-2605</strain>
    </source>
</reference>
<dbReference type="CDD" id="cd12797">
    <property type="entry name" value="M23_peptidase"/>
    <property type="match status" value="1"/>
</dbReference>
<comment type="caution">
    <text evidence="4">The sequence shown here is derived from an EMBL/GenBank/DDBJ whole genome shotgun (WGS) entry which is preliminary data.</text>
</comment>
<name>A0A9D2P3U4_9FIRM</name>
<protein>
    <submittedName>
        <fullName evidence="4">M23 family metallopeptidase</fullName>
    </submittedName>
</protein>
<dbReference type="PANTHER" id="PTHR21666:SF270">
    <property type="entry name" value="MUREIN HYDROLASE ACTIVATOR ENVC"/>
    <property type="match status" value="1"/>
</dbReference>
<evidence type="ECO:0000259" key="2">
    <source>
        <dbReference type="Pfam" id="PF01551"/>
    </source>
</evidence>
<dbReference type="SUPFAM" id="SSF51261">
    <property type="entry name" value="Duplicated hybrid motif"/>
    <property type="match status" value="1"/>
</dbReference>
<feature type="transmembrane region" description="Helical" evidence="1">
    <location>
        <begin position="17"/>
        <end position="35"/>
    </location>
</feature>
<evidence type="ECO:0000259" key="3">
    <source>
        <dbReference type="Pfam" id="PF21640"/>
    </source>
</evidence>
<dbReference type="Pfam" id="PF01551">
    <property type="entry name" value="Peptidase_M23"/>
    <property type="match status" value="1"/>
</dbReference>
<dbReference type="InterPro" id="IPR048476">
    <property type="entry name" value="LytM_N"/>
</dbReference>
<dbReference type="EMBL" id="DWWI01000083">
    <property type="protein sequence ID" value="HJC42836.1"/>
    <property type="molecule type" value="Genomic_DNA"/>
</dbReference>
<evidence type="ECO:0000256" key="1">
    <source>
        <dbReference type="SAM" id="Phobius"/>
    </source>
</evidence>
<evidence type="ECO:0000313" key="4">
    <source>
        <dbReference type="EMBL" id="HJC42836.1"/>
    </source>
</evidence>
<proteinExistence type="predicted"/>